<keyword evidence="1" id="KW-0732">Signal</keyword>
<accession>A0ABR4GV62</accession>
<reference evidence="3 4" key="1">
    <citation type="submission" date="2024-07" db="EMBL/GenBank/DDBJ databases">
        <title>Section-level genome sequencing and comparative genomics of Aspergillus sections Usti and Cavernicolus.</title>
        <authorList>
            <consortium name="Lawrence Berkeley National Laboratory"/>
            <person name="Nybo J.L."/>
            <person name="Vesth T.C."/>
            <person name="Theobald S."/>
            <person name="Frisvad J.C."/>
            <person name="Larsen T.O."/>
            <person name="Kjaerboelling I."/>
            <person name="Rothschild-Mancinelli K."/>
            <person name="Lyhne E.K."/>
            <person name="Kogle M.E."/>
            <person name="Barry K."/>
            <person name="Clum A."/>
            <person name="Na H."/>
            <person name="Ledsgaard L."/>
            <person name="Lin J."/>
            <person name="Lipzen A."/>
            <person name="Kuo A."/>
            <person name="Riley R."/>
            <person name="Mondo S."/>
            <person name="Labutti K."/>
            <person name="Haridas S."/>
            <person name="Pangalinan J."/>
            <person name="Salamov A.A."/>
            <person name="Simmons B.A."/>
            <person name="Magnuson J.K."/>
            <person name="Chen J."/>
            <person name="Drula E."/>
            <person name="Henrissat B."/>
            <person name="Wiebenga A."/>
            <person name="Lubbers R.J."/>
            <person name="Gomes A.C."/>
            <person name="Makela M.R."/>
            <person name="Stajich J."/>
            <person name="Grigoriev I.V."/>
            <person name="Mortensen U.H."/>
            <person name="De Vries R.P."/>
            <person name="Baker S.E."/>
            <person name="Andersen M.R."/>
        </authorList>
    </citation>
    <scope>NUCLEOTIDE SEQUENCE [LARGE SCALE GENOMIC DNA]</scope>
    <source>
        <strain evidence="3 4">CBS 588.65</strain>
    </source>
</reference>
<comment type="caution">
    <text evidence="3">The sequence shown here is derived from an EMBL/GenBank/DDBJ whole genome shotgun (WGS) entry which is preliminary data.</text>
</comment>
<gene>
    <name evidence="3" type="ORF">BJX63DRAFT_425663</name>
</gene>
<feature type="chain" id="PRO_5045871208" description="DUF7492 domain-containing protein" evidence="1">
    <location>
        <begin position="16"/>
        <end position="243"/>
    </location>
</feature>
<dbReference type="EMBL" id="JBFXLT010000156">
    <property type="protein sequence ID" value="KAL2802960.1"/>
    <property type="molecule type" value="Genomic_DNA"/>
</dbReference>
<feature type="domain" description="DUF7492" evidence="2">
    <location>
        <begin position="13"/>
        <end position="240"/>
    </location>
</feature>
<evidence type="ECO:0000313" key="4">
    <source>
        <dbReference type="Proteomes" id="UP001610334"/>
    </source>
</evidence>
<dbReference type="Proteomes" id="UP001610334">
    <property type="component" value="Unassembled WGS sequence"/>
</dbReference>
<sequence>MLLILFFVSIAFSHSWVEQLSVIGRDGLLRGAPGYPRGNVLRTSSEFNDNAMTYLLPPQSGLDYICAPSQREPVQTQNSPRLHARRGDQVILRYQENGHVTLPWIPPGKPPLSGKIYIYGTTAPTATDLLSSIHKKWNEDGSGGNQQGRLLGTFDFDDGRCFQVNDSPISRYRRARFGHAPQPPEGNDLWCVNTISIPLDIESNMLSLYWVWDWPTNLGGIDEKQEIYTTCMDIELSSHQTCE</sequence>
<evidence type="ECO:0000313" key="3">
    <source>
        <dbReference type="EMBL" id="KAL2802960.1"/>
    </source>
</evidence>
<feature type="signal peptide" evidence="1">
    <location>
        <begin position="1"/>
        <end position="15"/>
    </location>
</feature>
<proteinExistence type="predicted"/>
<evidence type="ECO:0000256" key="1">
    <source>
        <dbReference type="SAM" id="SignalP"/>
    </source>
</evidence>
<dbReference type="Pfam" id="PF24320">
    <property type="entry name" value="DUF7492"/>
    <property type="match status" value="1"/>
</dbReference>
<dbReference type="InterPro" id="IPR055915">
    <property type="entry name" value="DUF7492"/>
</dbReference>
<keyword evidence="4" id="KW-1185">Reference proteome</keyword>
<evidence type="ECO:0000259" key="2">
    <source>
        <dbReference type="Pfam" id="PF24320"/>
    </source>
</evidence>
<organism evidence="3 4">
    <name type="scientific">Aspergillus granulosus</name>
    <dbReference type="NCBI Taxonomy" id="176169"/>
    <lineage>
        <taxon>Eukaryota</taxon>
        <taxon>Fungi</taxon>
        <taxon>Dikarya</taxon>
        <taxon>Ascomycota</taxon>
        <taxon>Pezizomycotina</taxon>
        <taxon>Eurotiomycetes</taxon>
        <taxon>Eurotiomycetidae</taxon>
        <taxon>Eurotiales</taxon>
        <taxon>Aspergillaceae</taxon>
        <taxon>Aspergillus</taxon>
        <taxon>Aspergillus subgen. Nidulantes</taxon>
    </lineage>
</organism>
<name>A0ABR4GV62_9EURO</name>
<protein>
    <recommendedName>
        <fullName evidence="2">DUF7492 domain-containing protein</fullName>
    </recommendedName>
</protein>